<evidence type="ECO:0000256" key="1">
    <source>
        <dbReference type="SAM" id="Phobius"/>
    </source>
</evidence>
<dbReference type="PANTHER" id="PTHR12459:SF15">
    <property type="entry name" value="TRANSMEMBRANE PROTEIN 135"/>
    <property type="match status" value="1"/>
</dbReference>
<evidence type="ECO:0000313" key="3">
    <source>
        <dbReference type="Proteomes" id="UP000765509"/>
    </source>
</evidence>
<evidence type="ECO:0000313" key="2">
    <source>
        <dbReference type="EMBL" id="MBW0506813.1"/>
    </source>
</evidence>
<keyword evidence="1" id="KW-0812">Transmembrane</keyword>
<keyword evidence="1" id="KW-0472">Membrane</keyword>
<feature type="transmembrane region" description="Helical" evidence="1">
    <location>
        <begin position="155"/>
        <end position="176"/>
    </location>
</feature>
<dbReference type="InterPro" id="IPR026749">
    <property type="entry name" value="Tmem135"/>
</dbReference>
<accession>A0A9Q3HIM6</accession>
<dbReference type="EMBL" id="AVOT02019320">
    <property type="protein sequence ID" value="MBW0506813.1"/>
    <property type="molecule type" value="Genomic_DNA"/>
</dbReference>
<evidence type="ECO:0008006" key="4">
    <source>
        <dbReference type="Google" id="ProtNLM"/>
    </source>
</evidence>
<keyword evidence="1" id="KW-1133">Transmembrane helix</keyword>
<feature type="transmembrane region" description="Helical" evidence="1">
    <location>
        <begin position="61"/>
        <end position="80"/>
    </location>
</feature>
<feature type="transmembrane region" description="Helical" evidence="1">
    <location>
        <begin position="27"/>
        <end position="49"/>
    </location>
</feature>
<protein>
    <recommendedName>
        <fullName evidence="4">Transmembrane protein 135 N-terminal domain-containing protein</fullName>
    </recommendedName>
</protein>
<comment type="caution">
    <text evidence="2">The sequence shown here is derived from an EMBL/GenBank/DDBJ whole genome shotgun (WGS) entry which is preliminary data.</text>
</comment>
<proteinExistence type="predicted"/>
<dbReference type="PANTHER" id="PTHR12459">
    <property type="entry name" value="TRANSMEMBRANE PROTEIN 135-RELATED"/>
    <property type="match status" value="1"/>
</dbReference>
<organism evidence="2 3">
    <name type="scientific">Austropuccinia psidii MF-1</name>
    <dbReference type="NCBI Taxonomy" id="1389203"/>
    <lineage>
        <taxon>Eukaryota</taxon>
        <taxon>Fungi</taxon>
        <taxon>Dikarya</taxon>
        <taxon>Basidiomycota</taxon>
        <taxon>Pucciniomycotina</taxon>
        <taxon>Pucciniomycetes</taxon>
        <taxon>Pucciniales</taxon>
        <taxon>Sphaerophragmiaceae</taxon>
        <taxon>Austropuccinia</taxon>
    </lineage>
</organism>
<reference evidence="2" key="1">
    <citation type="submission" date="2021-03" db="EMBL/GenBank/DDBJ databases">
        <title>Draft genome sequence of rust myrtle Austropuccinia psidii MF-1, a brazilian biotype.</title>
        <authorList>
            <person name="Quecine M.C."/>
            <person name="Pachon D.M.R."/>
            <person name="Bonatelli M.L."/>
            <person name="Correr F.H."/>
            <person name="Franceschini L.M."/>
            <person name="Leite T.F."/>
            <person name="Margarido G.R.A."/>
            <person name="Almeida C.A."/>
            <person name="Ferrarezi J.A."/>
            <person name="Labate C.A."/>
        </authorList>
    </citation>
    <scope>NUCLEOTIDE SEQUENCE</scope>
    <source>
        <strain evidence="2">MF-1</strain>
    </source>
</reference>
<feature type="transmembrane region" description="Helical" evidence="1">
    <location>
        <begin position="407"/>
        <end position="433"/>
    </location>
</feature>
<sequence length="586" mass="66028">MPRFLYSLHKFNSKSLVSAKINPNLLLFFRAYSIGYLIEVIPFAVKLIIIKFIKFYQSPSTNLFLNSFSAILRGLLKLFLKALRPSGLGLASGIAIGGARLIETAINHRLKIILRYLKKLSIEKFHLKSQSKQSNLTKNLNQSNLLHPSDHQNTFINVLSTFLAASISSLLAITLLQSKNHPYSYSDQDPLHPTTTPYPTLSIINQSLPSPSKSNHLKLNSQSPTLDFTLFFTVRALDTLFRSIYHNYSPKFLSFLSHCSDTLLFQLSCWRIMSCWFFNPERLPVSYVKWINNLAEMDQRLLKLIRLGRSGQYAYGVRPKNQEISLLGRSIAKSMGRSPELGDPEFISKLSCGIIHGKVGNSESCTINATRRWLKALRPAIGIYLPVFTVPMLLFNRQKLKKQPLASILHVLISTSRSAVFLSSFVGLTWAGVCMGRSNTMNRLIEKTTGQRLSEIELDSSVAPHLGSALSGLSILIEHKKRRGEMALYVATRALCATIDKFIPKCLAIKIKRSKWVSIWVERITFAISIGIITSAIVHHPDYVRGIVKGILKFIIGTTWPSHQGINHTKVLLARKQRNVEEDQKP</sequence>
<dbReference type="Proteomes" id="UP000765509">
    <property type="component" value="Unassembled WGS sequence"/>
</dbReference>
<dbReference type="AlphaFoldDB" id="A0A9Q3HIM6"/>
<keyword evidence="3" id="KW-1185">Reference proteome</keyword>
<name>A0A9Q3HIM6_9BASI</name>
<gene>
    <name evidence="2" type="ORF">O181_046528</name>
</gene>
<feature type="transmembrane region" description="Helical" evidence="1">
    <location>
        <begin position="376"/>
        <end position="395"/>
    </location>
</feature>
<dbReference type="OrthoDB" id="4021778at2759"/>